<sequence length="89" mass="10777">ILSNRSEWTFYFSKVFNLILQSTKNIIYSSSVKYNDLIECAYIGGRNYENLILSNVDFIKIIKDEEKDISEEKSWKERMKDWFKSMFKR</sequence>
<organism evidence="1 2">
    <name type="scientific">Lactobacillus paragasseri</name>
    <dbReference type="NCBI Taxonomy" id="2107999"/>
    <lineage>
        <taxon>Bacteria</taxon>
        <taxon>Bacillati</taxon>
        <taxon>Bacillota</taxon>
        <taxon>Bacilli</taxon>
        <taxon>Lactobacillales</taxon>
        <taxon>Lactobacillaceae</taxon>
        <taxon>Lactobacillus</taxon>
    </lineage>
</organism>
<name>A0AAW6XTD2_9LACO</name>
<evidence type="ECO:0000313" key="1">
    <source>
        <dbReference type="EMBL" id="MDK6869433.1"/>
    </source>
</evidence>
<gene>
    <name evidence="1" type="ORF">QP354_10380</name>
</gene>
<evidence type="ECO:0000313" key="2">
    <source>
        <dbReference type="Proteomes" id="UP001232113"/>
    </source>
</evidence>
<dbReference type="AlphaFoldDB" id="A0AAW6XTD2"/>
<reference evidence="1" key="1">
    <citation type="submission" date="2023-05" db="EMBL/GenBank/DDBJ databases">
        <title>Cataloging the Phylogenetic Diversity of Human Bladder Bacteria.</title>
        <authorList>
            <person name="Du J."/>
        </authorList>
    </citation>
    <scope>NUCLEOTIDE SEQUENCE</scope>
    <source>
        <strain evidence="1">UMB6975B</strain>
    </source>
</reference>
<proteinExistence type="predicted"/>
<accession>A0AAW6XTD2</accession>
<feature type="non-terminal residue" evidence="1">
    <location>
        <position position="1"/>
    </location>
</feature>
<comment type="caution">
    <text evidence="1">The sequence shown here is derived from an EMBL/GenBank/DDBJ whole genome shotgun (WGS) entry which is preliminary data.</text>
</comment>
<dbReference type="EMBL" id="JASOLY010000041">
    <property type="protein sequence ID" value="MDK6869433.1"/>
    <property type="molecule type" value="Genomic_DNA"/>
</dbReference>
<dbReference type="Proteomes" id="UP001232113">
    <property type="component" value="Unassembled WGS sequence"/>
</dbReference>
<protein>
    <submittedName>
        <fullName evidence="1">Uncharacterized protein</fullName>
    </submittedName>
</protein>